<reference evidence="2" key="1">
    <citation type="journal article" date="2019" name="Int. J. Syst. Evol. Microbiol.">
        <title>The Global Catalogue of Microorganisms (GCM) 10K type strain sequencing project: providing services to taxonomists for standard genome sequencing and annotation.</title>
        <authorList>
            <consortium name="The Broad Institute Genomics Platform"/>
            <consortium name="The Broad Institute Genome Sequencing Center for Infectious Disease"/>
            <person name="Wu L."/>
            <person name="Ma J."/>
        </authorList>
    </citation>
    <scope>NUCLEOTIDE SEQUENCE [LARGE SCALE GENOMIC DNA]</scope>
    <source>
        <strain evidence="2">JCM 18198</strain>
    </source>
</reference>
<keyword evidence="2" id="KW-1185">Reference proteome</keyword>
<accession>A0ABP8ZUS7</accession>
<proteinExistence type="predicted"/>
<dbReference type="RefSeq" id="WP_264543464.1">
    <property type="nucleotide sequence ID" value="NZ_BAABIP010000011.1"/>
</dbReference>
<name>A0ABP8ZUS7_9FLAO</name>
<comment type="caution">
    <text evidence="1">The sequence shown here is derived from an EMBL/GenBank/DDBJ whole genome shotgun (WGS) entry which is preliminary data.</text>
</comment>
<dbReference type="Pfam" id="PF11013">
    <property type="entry name" value="DUF2851"/>
    <property type="match status" value="1"/>
</dbReference>
<evidence type="ECO:0000313" key="2">
    <source>
        <dbReference type="Proteomes" id="UP001500141"/>
    </source>
</evidence>
<sequence>MQEEFLHHIWQFQRLDICSLRTTQGDELQIVKPGSYLKSSGPDFFNAQLIIGNQKWAGNIEVHTKSSDWYLHNHQEDDNYNNVILHVVWENDVDVFRKDNSIIPVLELSQFISKELLFKYSKLKQQKSWISCENDIQNISEFVLKNWQERLYFERLEKKSEGIQQMLEFAKNDWEAVFFCFLAKNFGLNINGDVFFQMAKSIPFEIIRKEGFNSENLEALFYGSLNMLTSNHEDTYCKDLYFHWEYIKQKYNLEIAIHRQVEFFKLRPDNFPTIRLAQLARLYSLYQNLFSKVIEASTIDELYGLFAVSVNNYWEYHYQFDKLSPKKKKTLSKSFIDLIIINTIVPFKFLYDRTLGKDTFEDCIEIIEEIKPEKNVVIEKFKAVGVKSENAFQTQSLLHLKKVYCNLGKCLNCSIGIELLKN</sequence>
<dbReference type="EMBL" id="BAABIP010000011">
    <property type="protein sequence ID" value="GAA4766283.1"/>
    <property type="molecule type" value="Genomic_DNA"/>
</dbReference>
<dbReference type="InterPro" id="IPR021272">
    <property type="entry name" value="DUF2851"/>
</dbReference>
<dbReference type="Proteomes" id="UP001500141">
    <property type="component" value="Unassembled WGS sequence"/>
</dbReference>
<gene>
    <name evidence="1" type="ORF">GCM10023230_15040</name>
</gene>
<organism evidence="1 2">
    <name type="scientific">Flavobacterium hankyongi</name>
    <dbReference type="NCBI Taxonomy" id="1176532"/>
    <lineage>
        <taxon>Bacteria</taxon>
        <taxon>Pseudomonadati</taxon>
        <taxon>Bacteroidota</taxon>
        <taxon>Flavobacteriia</taxon>
        <taxon>Flavobacteriales</taxon>
        <taxon>Flavobacteriaceae</taxon>
        <taxon>Flavobacterium</taxon>
    </lineage>
</organism>
<evidence type="ECO:0000313" key="1">
    <source>
        <dbReference type="EMBL" id="GAA4766283.1"/>
    </source>
</evidence>
<protein>
    <submittedName>
        <fullName evidence="1">DUF2851 family protein</fullName>
    </submittedName>
</protein>